<comment type="caution">
    <text evidence="1">The sequence shown here is derived from an EMBL/GenBank/DDBJ whole genome shotgun (WGS) entry which is preliminary data.</text>
</comment>
<accession>A0ABP0VG89</accession>
<keyword evidence="2" id="KW-1185">Reference proteome</keyword>
<dbReference type="EMBL" id="CAXAQS010000865">
    <property type="protein sequence ID" value="CAK9253464.1"/>
    <property type="molecule type" value="Genomic_DNA"/>
</dbReference>
<sequence length="411" mass="46013">MIEITSYFSTNEEGYIINKRTQEVATFGENKKPILLYQENITDNEAYILNPLAEGLGPMNLPAREFYRLQEAALAGRLFSLFSAIIRLSIASKKYKAGDGKPPEMPFEFVELSGKIIDDVDDTTLKELSQLIFGDRGDDKPRDGQELIKLYYQKNNIRYVMRTGLFDEPSPDDTHATLATYRSKHPKIRKKSWGVFEKLMLGVFGITHHSEFDKFYTKGNPDVSCIKLDSYIRLLIMIYIELNPYFAANDDDIDLSKLHHHCRLLSHYADIARFMIHTENAPPASREQVPGGWNNAVPTTSVPGVVPGAWRPQNPTPTSTVPVGGINTYGAGVSYGAPPPNPWVAQGQPVSAWGQPAPSQYGMFQPSTPNFSNTTTPPFDPPYSIVRPTQQYQSSPVTILPPNMPTGIWRP</sequence>
<evidence type="ECO:0000313" key="2">
    <source>
        <dbReference type="Proteomes" id="UP001497444"/>
    </source>
</evidence>
<name>A0ABP0VG89_9BRYO</name>
<dbReference type="Proteomes" id="UP001497444">
    <property type="component" value="Unassembled WGS sequence"/>
</dbReference>
<protein>
    <submittedName>
        <fullName evidence="1">Uncharacterized protein</fullName>
    </submittedName>
</protein>
<evidence type="ECO:0000313" key="1">
    <source>
        <dbReference type="EMBL" id="CAK9253464.1"/>
    </source>
</evidence>
<gene>
    <name evidence="1" type="ORF">CSSPJE1EN1_LOCUS28842</name>
</gene>
<reference evidence="1" key="1">
    <citation type="submission" date="2024-02" db="EMBL/GenBank/DDBJ databases">
        <authorList>
            <consortium name="ELIXIR-Norway"/>
            <consortium name="Elixir Norway"/>
        </authorList>
    </citation>
    <scope>NUCLEOTIDE SEQUENCE</scope>
</reference>
<proteinExistence type="predicted"/>
<organism evidence="1 2">
    <name type="scientific">Sphagnum jensenii</name>
    <dbReference type="NCBI Taxonomy" id="128206"/>
    <lineage>
        <taxon>Eukaryota</taxon>
        <taxon>Viridiplantae</taxon>
        <taxon>Streptophyta</taxon>
        <taxon>Embryophyta</taxon>
        <taxon>Bryophyta</taxon>
        <taxon>Sphagnophytina</taxon>
        <taxon>Sphagnopsida</taxon>
        <taxon>Sphagnales</taxon>
        <taxon>Sphagnaceae</taxon>
        <taxon>Sphagnum</taxon>
    </lineage>
</organism>